<comment type="caution">
    <text evidence="2">The sequence shown here is derived from an EMBL/GenBank/DDBJ whole genome shotgun (WGS) entry which is preliminary data.</text>
</comment>
<keyword evidence="3" id="KW-1185">Reference proteome</keyword>
<gene>
    <name evidence="2" type="ORF">AQJ64_18435</name>
</gene>
<feature type="compositionally biased region" description="Basic and acidic residues" evidence="1">
    <location>
        <begin position="78"/>
        <end position="87"/>
    </location>
</feature>
<dbReference type="EMBL" id="LMWW01000028">
    <property type="protein sequence ID" value="KUN82841.1"/>
    <property type="molecule type" value="Genomic_DNA"/>
</dbReference>
<sequence length="110" mass="11107">MSEGNLAGGHGWGKAKSVPVGGEKAVSVGWDSGTTDISPIRPAVPGSAHEKPETSVAAARLPQRPWGAGAVMTAGETARPKPVESSKRARTRPRTWAGASAVTSAVALPA</sequence>
<organism evidence="2 3">
    <name type="scientific">Streptomyces griseoruber</name>
    <dbReference type="NCBI Taxonomy" id="1943"/>
    <lineage>
        <taxon>Bacteria</taxon>
        <taxon>Bacillati</taxon>
        <taxon>Actinomycetota</taxon>
        <taxon>Actinomycetes</taxon>
        <taxon>Kitasatosporales</taxon>
        <taxon>Streptomycetaceae</taxon>
        <taxon>Streptomyces</taxon>
    </lineage>
</organism>
<protein>
    <submittedName>
        <fullName evidence="2">Uncharacterized protein</fullName>
    </submittedName>
</protein>
<name>A0A117RCD3_9ACTN</name>
<feature type="compositionally biased region" description="Gly residues" evidence="1">
    <location>
        <begin position="1"/>
        <end position="12"/>
    </location>
</feature>
<feature type="region of interest" description="Disordered" evidence="1">
    <location>
        <begin position="1"/>
        <end position="110"/>
    </location>
</feature>
<reference evidence="2 3" key="1">
    <citation type="submission" date="2015-10" db="EMBL/GenBank/DDBJ databases">
        <title>Draft genome sequence of Streptomyces griseoruber DSM 40281, type strain for the species Streptomyces griseoruber.</title>
        <authorList>
            <person name="Ruckert C."/>
            <person name="Winkler A."/>
            <person name="Kalinowski J."/>
            <person name="Kampfer P."/>
            <person name="Glaeser S."/>
        </authorList>
    </citation>
    <scope>NUCLEOTIDE SEQUENCE [LARGE SCALE GENOMIC DNA]</scope>
    <source>
        <strain evidence="2 3">DSM 40281</strain>
    </source>
</reference>
<dbReference type="AlphaFoldDB" id="A0A117RCD3"/>
<proteinExistence type="predicted"/>
<dbReference type="Proteomes" id="UP000052982">
    <property type="component" value="Unassembled WGS sequence"/>
</dbReference>
<evidence type="ECO:0000313" key="3">
    <source>
        <dbReference type="Proteomes" id="UP000052982"/>
    </source>
</evidence>
<evidence type="ECO:0000256" key="1">
    <source>
        <dbReference type="SAM" id="MobiDB-lite"/>
    </source>
</evidence>
<accession>A0A117RCD3</accession>
<evidence type="ECO:0000313" key="2">
    <source>
        <dbReference type="EMBL" id="KUN82841.1"/>
    </source>
</evidence>